<proteinExistence type="predicted"/>
<sequence length="110" mass="12141">MRQRFLSDQVTFSSVSHGVPGDSSIGFQVFQKLNLKWTIVLSKLLAGLGGAEPDRLVEELDWMECTTTPETESSANGGLAKLDFSSSTQHRIIKYNACYSAGSFIQFGFR</sequence>
<dbReference type="OrthoDB" id="10421644at2759"/>
<dbReference type="AlphaFoldDB" id="A0A2P5FKY3"/>
<protein>
    <submittedName>
        <fullName evidence="1">Uncharacterized protein</fullName>
    </submittedName>
</protein>
<accession>A0A2P5FKY3</accession>
<dbReference type="InParanoid" id="A0A2P5FKY3"/>
<keyword evidence="2" id="KW-1185">Reference proteome</keyword>
<reference evidence="2" key="1">
    <citation type="submission" date="2016-06" db="EMBL/GenBank/DDBJ databases">
        <title>Parallel loss of symbiosis genes in relatives of nitrogen-fixing non-legume Parasponia.</title>
        <authorList>
            <person name="Van Velzen R."/>
            <person name="Holmer R."/>
            <person name="Bu F."/>
            <person name="Rutten L."/>
            <person name="Van Zeijl A."/>
            <person name="Liu W."/>
            <person name="Santuari L."/>
            <person name="Cao Q."/>
            <person name="Sharma T."/>
            <person name="Shen D."/>
            <person name="Roswanjaya Y."/>
            <person name="Wardhani T."/>
            <person name="Kalhor M.S."/>
            <person name="Jansen J."/>
            <person name="Van den Hoogen J."/>
            <person name="Gungor B."/>
            <person name="Hartog M."/>
            <person name="Hontelez J."/>
            <person name="Verver J."/>
            <person name="Yang W.-C."/>
            <person name="Schijlen E."/>
            <person name="Repin R."/>
            <person name="Schilthuizen M."/>
            <person name="Schranz E."/>
            <person name="Heidstra R."/>
            <person name="Miyata K."/>
            <person name="Fedorova E."/>
            <person name="Kohlen W."/>
            <person name="Bisseling T."/>
            <person name="Smit S."/>
            <person name="Geurts R."/>
        </authorList>
    </citation>
    <scope>NUCLEOTIDE SEQUENCE [LARGE SCALE GENOMIC DNA]</scope>
    <source>
        <strain evidence="2">cv. RG33-2</strain>
    </source>
</reference>
<gene>
    <name evidence="1" type="ORF">TorRG33x02_056850</name>
</gene>
<organism evidence="1 2">
    <name type="scientific">Trema orientale</name>
    <name type="common">Charcoal tree</name>
    <name type="synonym">Celtis orientalis</name>
    <dbReference type="NCBI Taxonomy" id="63057"/>
    <lineage>
        <taxon>Eukaryota</taxon>
        <taxon>Viridiplantae</taxon>
        <taxon>Streptophyta</taxon>
        <taxon>Embryophyta</taxon>
        <taxon>Tracheophyta</taxon>
        <taxon>Spermatophyta</taxon>
        <taxon>Magnoliopsida</taxon>
        <taxon>eudicotyledons</taxon>
        <taxon>Gunneridae</taxon>
        <taxon>Pentapetalae</taxon>
        <taxon>rosids</taxon>
        <taxon>fabids</taxon>
        <taxon>Rosales</taxon>
        <taxon>Cannabaceae</taxon>
        <taxon>Trema</taxon>
    </lineage>
</organism>
<comment type="caution">
    <text evidence="1">The sequence shown here is derived from an EMBL/GenBank/DDBJ whole genome shotgun (WGS) entry which is preliminary data.</text>
</comment>
<name>A0A2P5FKY3_TREOI</name>
<evidence type="ECO:0000313" key="1">
    <source>
        <dbReference type="EMBL" id="PON98451.1"/>
    </source>
</evidence>
<evidence type="ECO:0000313" key="2">
    <source>
        <dbReference type="Proteomes" id="UP000237000"/>
    </source>
</evidence>
<dbReference type="Proteomes" id="UP000237000">
    <property type="component" value="Unassembled WGS sequence"/>
</dbReference>
<dbReference type="EMBL" id="JXTC01000024">
    <property type="protein sequence ID" value="PON98451.1"/>
    <property type="molecule type" value="Genomic_DNA"/>
</dbReference>